<feature type="region of interest" description="Disordered" evidence="1">
    <location>
        <begin position="120"/>
        <end position="140"/>
    </location>
</feature>
<dbReference type="Proteomes" id="UP000827986">
    <property type="component" value="Unassembled WGS sequence"/>
</dbReference>
<reference evidence="2" key="1">
    <citation type="submission" date="2021-09" db="EMBL/GenBank/DDBJ databases">
        <title>The genome of Mauremys mutica provides insights into the evolution of semi-aquatic lifestyle.</title>
        <authorList>
            <person name="Gong S."/>
            <person name="Gao Y."/>
        </authorList>
    </citation>
    <scope>NUCLEOTIDE SEQUENCE</scope>
    <source>
        <strain evidence="2">MM-2020</strain>
        <tissue evidence="2">Muscle</tissue>
    </source>
</reference>
<keyword evidence="3" id="KW-1185">Reference proteome</keyword>
<evidence type="ECO:0000313" key="2">
    <source>
        <dbReference type="EMBL" id="KAH1169962.1"/>
    </source>
</evidence>
<sequence length="156" mass="16738">MKSQCTGPALCSVCGGKVPLWPQGAGKARACLSLSPMTAGEQGLFTAFPSAPAQREEMEGGEGMLSMSLTPRQQKDRVQRLLPLRKLLGQSRHEQTRPCFRARRRKDQLPRLGLAERRSCCGSSASRTPGSESDCHGAQEAAESTSVKVIACVHGT</sequence>
<organism evidence="2 3">
    <name type="scientific">Mauremys mutica</name>
    <name type="common">yellowpond turtle</name>
    <dbReference type="NCBI Taxonomy" id="74926"/>
    <lineage>
        <taxon>Eukaryota</taxon>
        <taxon>Metazoa</taxon>
        <taxon>Chordata</taxon>
        <taxon>Craniata</taxon>
        <taxon>Vertebrata</taxon>
        <taxon>Euteleostomi</taxon>
        <taxon>Archelosauria</taxon>
        <taxon>Testudinata</taxon>
        <taxon>Testudines</taxon>
        <taxon>Cryptodira</taxon>
        <taxon>Durocryptodira</taxon>
        <taxon>Testudinoidea</taxon>
        <taxon>Geoemydidae</taxon>
        <taxon>Geoemydinae</taxon>
        <taxon>Mauremys</taxon>
    </lineage>
</organism>
<dbReference type="EMBL" id="JAHDVG010000484">
    <property type="protein sequence ID" value="KAH1169962.1"/>
    <property type="molecule type" value="Genomic_DNA"/>
</dbReference>
<comment type="caution">
    <text evidence="2">The sequence shown here is derived from an EMBL/GenBank/DDBJ whole genome shotgun (WGS) entry which is preliminary data.</text>
</comment>
<evidence type="ECO:0000313" key="3">
    <source>
        <dbReference type="Proteomes" id="UP000827986"/>
    </source>
</evidence>
<gene>
    <name evidence="2" type="ORF">KIL84_000947</name>
</gene>
<protein>
    <submittedName>
        <fullName evidence="2">Uncharacterized protein</fullName>
    </submittedName>
</protein>
<dbReference type="AlphaFoldDB" id="A0A9D4ANV9"/>
<name>A0A9D4ANV9_9SAUR</name>
<proteinExistence type="predicted"/>
<accession>A0A9D4ANV9</accession>
<feature type="compositionally biased region" description="Polar residues" evidence="1">
    <location>
        <begin position="121"/>
        <end position="131"/>
    </location>
</feature>
<evidence type="ECO:0000256" key="1">
    <source>
        <dbReference type="SAM" id="MobiDB-lite"/>
    </source>
</evidence>